<dbReference type="AlphaFoldDB" id="A0A5C3L4U6"/>
<dbReference type="STRING" id="230819.A0A5C3L4U6"/>
<dbReference type="Proteomes" id="UP000307440">
    <property type="component" value="Unassembled WGS sequence"/>
</dbReference>
<sequence>MGACSHSARGTSSLISDASAIRGTVTLSTRHVEFFQGIDFAALNAPITEIAFLRLRNDAPREQIEALEQALRTGVEEAEGSHPPSIQGRVKEFPNDLAVFVGWDSREAHAANAAKLTLEFLQLLGATVASHTLQFSELNRIM</sequence>
<dbReference type="OrthoDB" id="3830579at2759"/>
<organism evidence="1 2">
    <name type="scientific">Coprinopsis marcescibilis</name>
    <name type="common">Agaric fungus</name>
    <name type="synonym">Psathyrella marcescibilis</name>
    <dbReference type="NCBI Taxonomy" id="230819"/>
    <lineage>
        <taxon>Eukaryota</taxon>
        <taxon>Fungi</taxon>
        <taxon>Dikarya</taxon>
        <taxon>Basidiomycota</taxon>
        <taxon>Agaricomycotina</taxon>
        <taxon>Agaricomycetes</taxon>
        <taxon>Agaricomycetidae</taxon>
        <taxon>Agaricales</taxon>
        <taxon>Agaricineae</taxon>
        <taxon>Psathyrellaceae</taxon>
        <taxon>Coprinopsis</taxon>
    </lineage>
</organism>
<dbReference type="EMBL" id="ML210159">
    <property type="protein sequence ID" value="TFK28054.1"/>
    <property type="molecule type" value="Genomic_DNA"/>
</dbReference>
<evidence type="ECO:0000313" key="1">
    <source>
        <dbReference type="EMBL" id="TFK28054.1"/>
    </source>
</evidence>
<evidence type="ECO:0000313" key="2">
    <source>
        <dbReference type="Proteomes" id="UP000307440"/>
    </source>
</evidence>
<reference evidence="1 2" key="1">
    <citation type="journal article" date="2019" name="Nat. Ecol. Evol.">
        <title>Megaphylogeny resolves global patterns of mushroom evolution.</title>
        <authorList>
            <person name="Varga T."/>
            <person name="Krizsan K."/>
            <person name="Foldi C."/>
            <person name="Dima B."/>
            <person name="Sanchez-Garcia M."/>
            <person name="Sanchez-Ramirez S."/>
            <person name="Szollosi G.J."/>
            <person name="Szarkandi J.G."/>
            <person name="Papp V."/>
            <person name="Albert L."/>
            <person name="Andreopoulos W."/>
            <person name="Angelini C."/>
            <person name="Antonin V."/>
            <person name="Barry K.W."/>
            <person name="Bougher N.L."/>
            <person name="Buchanan P."/>
            <person name="Buyck B."/>
            <person name="Bense V."/>
            <person name="Catcheside P."/>
            <person name="Chovatia M."/>
            <person name="Cooper J."/>
            <person name="Damon W."/>
            <person name="Desjardin D."/>
            <person name="Finy P."/>
            <person name="Geml J."/>
            <person name="Haridas S."/>
            <person name="Hughes K."/>
            <person name="Justo A."/>
            <person name="Karasinski D."/>
            <person name="Kautmanova I."/>
            <person name="Kiss B."/>
            <person name="Kocsube S."/>
            <person name="Kotiranta H."/>
            <person name="LaButti K.M."/>
            <person name="Lechner B.E."/>
            <person name="Liimatainen K."/>
            <person name="Lipzen A."/>
            <person name="Lukacs Z."/>
            <person name="Mihaltcheva S."/>
            <person name="Morgado L.N."/>
            <person name="Niskanen T."/>
            <person name="Noordeloos M.E."/>
            <person name="Ohm R.A."/>
            <person name="Ortiz-Santana B."/>
            <person name="Ovrebo C."/>
            <person name="Racz N."/>
            <person name="Riley R."/>
            <person name="Savchenko A."/>
            <person name="Shiryaev A."/>
            <person name="Soop K."/>
            <person name="Spirin V."/>
            <person name="Szebenyi C."/>
            <person name="Tomsovsky M."/>
            <person name="Tulloss R.E."/>
            <person name="Uehling J."/>
            <person name="Grigoriev I.V."/>
            <person name="Vagvolgyi C."/>
            <person name="Papp T."/>
            <person name="Martin F.M."/>
            <person name="Miettinen O."/>
            <person name="Hibbett D.S."/>
            <person name="Nagy L.G."/>
        </authorList>
    </citation>
    <scope>NUCLEOTIDE SEQUENCE [LARGE SCALE GENOMIC DNA]</scope>
    <source>
        <strain evidence="1 2">CBS 121175</strain>
    </source>
</reference>
<accession>A0A5C3L4U6</accession>
<name>A0A5C3L4U6_COPMA</name>
<proteinExistence type="predicted"/>
<gene>
    <name evidence="1" type="ORF">FA15DRAFT_585200</name>
</gene>
<keyword evidence="2" id="KW-1185">Reference proteome</keyword>
<evidence type="ECO:0008006" key="3">
    <source>
        <dbReference type="Google" id="ProtNLM"/>
    </source>
</evidence>
<dbReference type="Gene3D" id="3.30.70.100">
    <property type="match status" value="1"/>
</dbReference>
<protein>
    <recommendedName>
        <fullName evidence="3">ABM domain-containing protein</fullName>
    </recommendedName>
</protein>